<protein>
    <submittedName>
        <fullName evidence="1">Uncharacterized protein</fullName>
    </submittedName>
</protein>
<dbReference type="AlphaFoldDB" id="A0A0G1NIZ1"/>
<accession>A0A0G1NIZ1</accession>
<reference evidence="1 2" key="1">
    <citation type="journal article" date="2015" name="Nature">
        <title>rRNA introns, odd ribosomes, and small enigmatic genomes across a large radiation of phyla.</title>
        <authorList>
            <person name="Brown C.T."/>
            <person name="Hug L.A."/>
            <person name="Thomas B.C."/>
            <person name="Sharon I."/>
            <person name="Castelle C.J."/>
            <person name="Singh A."/>
            <person name="Wilkins M.J."/>
            <person name="Williams K.H."/>
            <person name="Banfield J.F."/>
        </authorList>
    </citation>
    <scope>NUCLEOTIDE SEQUENCE [LARGE SCALE GENOMIC DNA]</scope>
</reference>
<comment type="caution">
    <text evidence="1">The sequence shown here is derived from an EMBL/GenBank/DDBJ whole genome shotgun (WGS) entry which is preliminary data.</text>
</comment>
<organism evidence="1 2">
    <name type="scientific">Candidatus Nomurabacteria bacterium GW2011_GWA1_46_11</name>
    <dbReference type="NCBI Taxonomy" id="1618732"/>
    <lineage>
        <taxon>Bacteria</taxon>
        <taxon>Candidatus Nomuraibacteriota</taxon>
    </lineage>
</organism>
<sequence length="76" mass="8627">MRGGSALLQLQRGTLAHGADQLLGKVQDQLQDGNKKVDEERKQREQKREYRLQNGVYRVHRDSIANGSVEQPDGRV</sequence>
<proteinExistence type="predicted"/>
<dbReference type="EMBL" id="LCLS01000041">
    <property type="protein sequence ID" value="KKU20446.1"/>
    <property type="molecule type" value="Genomic_DNA"/>
</dbReference>
<dbReference type="Proteomes" id="UP000034107">
    <property type="component" value="Unassembled WGS sequence"/>
</dbReference>
<evidence type="ECO:0000313" key="1">
    <source>
        <dbReference type="EMBL" id="KKU20446.1"/>
    </source>
</evidence>
<evidence type="ECO:0000313" key="2">
    <source>
        <dbReference type="Proteomes" id="UP000034107"/>
    </source>
</evidence>
<gene>
    <name evidence="1" type="ORF">UX31_C0041G0007</name>
</gene>
<name>A0A0G1NIZ1_9BACT</name>